<dbReference type="Pfam" id="PF19527">
    <property type="entry name" value="DUF6055"/>
    <property type="match status" value="1"/>
</dbReference>
<protein>
    <submittedName>
        <fullName evidence="2">Uncharacterized protein</fullName>
    </submittedName>
</protein>
<evidence type="ECO:0000256" key="1">
    <source>
        <dbReference type="SAM" id="SignalP"/>
    </source>
</evidence>
<accession>A0AAE8SP45</accession>
<sequence>MGLLNIFIVAFWLLITGAHPFPFPEPDGGLAPPDPLTDPNISPGGLVSKNSTSFQIMGGSPDRAERALDWLEGAFDCFAVKLQWGPPHTSIVNFETHKGPFPKLDVYSVKSLLSGKAAGLFNSNPKTGKVWLEVVDQYLDSGATIHEYGHSLHHFQNAWLYEGHTQPWMEAFSNWVQDTYRTSEICASSREKHKQGTHPTVFDPQRVLGYSYRVIVHASTGGGNHYEAWPFLTYLTNNPDNFAGLGQDSVRQLHLQYKMGSKETPLHTLSRISKNATVGDIVGRYWARMAYVDINHPLAQEKFYQERGKINLANVEDIGNGTYKPHPERRPQYMGANIIPIKAFGWEFEVKVASDDEFVATVAIHRRQCKSSYVTLVNGAAKVHVLPEDEVSVVVANAPAEPILYDGYRLSKEVTKGLDYTLEMTGAVAVKYTVVVEGTKQK</sequence>
<organism evidence="2 3">
    <name type="scientific">Fusarium torulosum</name>
    <dbReference type="NCBI Taxonomy" id="33205"/>
    <lineage>
        <taxon>Eukaryota</taxon>
        <taxon>Fungi</taxon>
        <taxon>Dikarya</taxon>
        <taxon>Ascomycota</taxon>
        <taxon>Pezizomycotina</taxon>
        <taxon>Sordariomycetes</taxon>
        <taxon>Hypocreomycetidae</taxon>
        <taxon>Hypocreales</taxon>
        <taxon>Nectriaceae</taxon>
        <taxon>Fusarium</taxon>
    </lineage>
</organism>
<dbReference type="AlphaFoldDB" id="A0AAE8SP45"/>
<evidence type="ECO:0000313" key="2">
    <source>
        <dbReference type="EMBL" id="SPJ88797.1"/>
    </source>
</evidence>
<evidence type="ECO:0000313" key="3">
    <source>
        <dbReference type="Proteomes" id="UP001187734"/>
    </source>
</evidence>
<proteinExistence type="predicted"/>
<feature type="signal peptide" evidence="1">
    <location>
        <begin position="1"/>
        <end position="20"/>
    </location>
</feature>
<dbReference type="Proteomes" id="UP001187734">
    <property type="component" value="Unassembled WGS sequence"/>
</dbReference>
<name>A0AAE8SP45_9HYPO</name>
<dbReference type="InterPro" id="IPR045690">
    <property type="entry name" value="DUF6055"/>
</dbReference>
<keyword evidence="1" id="KW-0732">Signal</keyword>
<keyword evidence="3" id="KW-1185">Reference proteome</keyword>
<feature type="chain" id="PRO_5042014940" evidence="1">
    <location>
        <begin position="21"/>
        <end position="442"/>
    </location>
</feature>
<comment type="caution">
    <text evidence="2">The sequence shown here is derived from an EMBL/GenBank/DDBJ whole genome shotgun (WGS) entry which is preliminary data.</text>
</comment>
<reference evidence="2" key="1">
    <citation type="submission" date="2018-03" db="EMBL/GenBank/DDBJ databases">
        <authorList>
            <person name="Guldener U."/>
        </authorList>
    </citation>
    <scope>NUCLEOTIDE SEQUENCE</scope>
</reference>
<dbReference type="EMBL" id="ONZP01000636">
    <property type="protein sequence ID" value="SPJ88797.1"/>
    <property type="molecule type" value="Genomic_DNA"/>
</dbReference>
<gene>
    <name evidence="2" type="ORF">FTOL_12691</name>
</gene>